<dbReference type="PANTHER" id="PTHR22916">
    <property type="entry name" value="GLYCOSYLTRANSFERASE"/>
    <property type="match status" value="1"/>
</dbReference>
<protein>
    <submittedName>
        <fullName evidence="5">Glycosyltransferase family 2 protein</fullName>
    </submittedName>
</protein>
<evidence type="ECO:0000256" key="3">
    <source>
        <dbReference type="ARBA" id="ARBA00022679"/>
    </source>
</evidence>
<dbReference type="Pfam" id="PF00535">
    <property type="entry name" value="Glycos_transf_2"/>
    <property type="match status" value="1"/>
</dbReference>
<proteinExistence type="inferred from homology"/>
<dbReference type="InterPro" id="IPR029044">
    <property type="entry name" value="Nucleotide-diphossugar_trans"/>
</dbReference>
<evidence type="ECO:0000313" key="5">
    <source>
        <dbReference type="EMBL" id="RHW42799.1"/>
    </source>
</evidence>
<dbReference type="RefSeq" id="WP_118919495.1">
    <property type="nucleotide sequence ID" value="NZ_QWEG01000002.1"/>
</dbReference>
<dbReference type="PANTHER" id="PTHR22916:SF51">
    <property type="entry name" value="GLYCOSYLTRANSFERASE EPSH-RELATED"/>
    <property type="match status" value="1"/>
</dbReference>
<evidence type="ECO:0000259" key="4">
    <source>
        <dbReference type="Pfam" id="PF00535"/>
    </source>
</evidence>
<dbReference type="EMBL" id="QWEG01000002">
    <property type="protein sequence ID" value="RHW42799.1"/>
    <property type="molecule type" value="Genomic_DNA"/>
</dbReference>
<keyword evidence="2" id="KW-0328">Glycosyltransferase</keyword>
<keyword evidence="6" id="KW-1185">Reference proteome</keyword>
<evidence type="ECO:0000313" key="6">
    <source>
        <dbReference type="Proteomes" id="UP000284416"/>
    </source>
</evidence>
<evidence type="ECO:0000256" key="2">
    <source>
        <dbReference type="ARBA" id="ARBA00022676"/>
    </source>
</evidence>
<dbReference type="Gene3D" id="3.90.550.10">
    <property type="entry name" value="Spore Coat Polysaccharide Biosynthesis Protein SpsA, Chain A"/>
    <property type="match status" value="1"/>
</dbReference>
<keyword evidence="3 5" id="KW-0808">Transferase</keyword>
<dbReference type="AlphaFoldDB" id="A0A417YYG1"/>
<gene>
    <name evidence="5" type="ORF">D1B31_04270</name>
</gene>
<comment type="similarity">
    <text evidence="1">Belongs to the glycosyltransferase 2 family.</text>
</comment>
<dbReference type="InterPro" id="IPR001173">
    <property type="entry name" value="Glyco_trans_2-like"/>
</dbReference>
<evidence type="ECO:0000256" key="1">
    <source>
        <dbReference type="ARBA" id="ARBA00006739"/>
    </source>
</evidence>
<reference evidence="5 6" key="1">
    <citation type="journal article" date="2017" name="Int. J. Syst. Evol. Microbiol.">
        <title>Bacillus notoginsengisoli sp. nov., a novel bacterium isolated from the rhizosphere of Panax notoginseng.</title>
        <authorList>
            <person name="Zhang M.Y."/>
            <person name="Cheng J."/>
            <person name="Cai Y."/>
            <person name="Zhang T.Y."/>
            <person name="Wu Y.Y."/>
            <person name="Manikprabhu D."/>
            <person name="Li W.J."/>
            <person name="Zhang Y.X."/>
        </authorList>
    </citation>
    <scope>NUCLEOTIDE SEQUENCE [LARGE SCALE GENOMIC DNA]</scope>
    <source>
        <strain evidence="5 6">JCM 30743</strain>
    </source>
</reference>
<dbReference type="Proteomes" id="UP000284416">
    <property type="component" value="Unassembled WGS sequence"/>
</dbReference>
<feature type="domain" description="Glycosyltransferase 2-like" evidence="4">
    <location>
        <begin position="8"/>
        <end position="176"/>
    </location>
</feature>
<dbReference type="SUPFAM" id="SSF53448">
    <property type="entry name" value="Nucleotide-diphospho-sugar transferases"/>
    <property type="match status" value="1"/>
</dbReference>
<accession>A0A417YYG1</accession>
<sequence length="339" mass="39113">MSTNVLVSIILPIYNSEKYLVHTIESVLNQSHKEIEVILVDDGSIDNSLQICKQYESSDNRVKVYKKENGGVSAARNFGLNMAGGKYIRFVDSDDLLPEESTSKLVEAAEQQNAQVVIGGFEERKYLKKSKVILERFNGGEEVFSSEEFATKYLMLKRNKVINAPWNKLYCRTFLEEKNILFDAGMTLGEDLLFNLSCFRESEKIITILDIVYIYMVRPGQGLSQKYYENKFELVSKLLESEMEFTKIFGVNIKEYVITNKINECIYHIESIIGNQNIPFSKKKKLIKQETELWGLGKNFENVKISRYNTILLRFLVSNNLYGVIFLNKVKVILKTLNY</sequence>
<dbReference type="OrthoDB" id="396512at2"/>
<dbReference type="GO" id="GO:0016757">
    <property type="term" value="F:glycosyltransferase activity"/>
    <property type="evidence" value="ECO:0007669"/>
    <property type="project" value="UniProtKB-KW"/>
</dbReference>
<organism evidence="5 6">
    <name type="scientific">Neobacillus notoginsengisoli</name>
    <dbReference type="NCBI Taxonomy" id="1578198"/>
    <lineage>
        <taxon>Bacteria</taxon>
        <taxon>Bacillati</taxon>
        <taxon>Bacillota</taxon>
        <taxon>Bacilli</taxon>
        <taxon>Bacillales</taxon>
        <taxon>Bacillaceae</taxon>
        <taxon>Neobacillus</taxon>
    </lineage>
</organism>
<dbReference type="CDD" id="cd00761">
    <property type="entry name" value="Glyco_tranf_GTA_type"/>
    <property type="match status" value="1"/>
</dbReference>
<comment type="caution">
    <text evidence="5">The sequence shown here is derived from an EMBL/GenBank/DDBJ whole genome shotgun (WGS) entry which is preliminary data.</text>
</comment>
<name>A0A417YYG1_9BACI</name>